<protein>
    <recommendedName>
        <fullName evidence="2">GGDEF domain-containing protein</fullName>
    </recommendedName>
</protein>
<organism evidence="1">
    <name type="scientific">Wolbachia endosymbiont of Armadillidium arcangelii</name>
    <dbReference type="NCBI Taxonomy" id="3158571"/>
    <lineage>
        <taxon>Bacteria</taxon>
        <taxon>Pseudomonadati</taxon>
        <taxon>Pseudomonadota</taxon>
        <taxon>Alphaproteobacteria</taxon>
        <taxon>Rickettsiales</taxon>
        <taxon>Anaplasmataceae</taxon>
        <taxon>Wolbachieae</taxon>
        <taxon>Wolbachia</taxon>
    </lineage>
</organism>
<dbReference type="RefSeq" id="WP_349968151.1">
    <property type="nucleotide sequence ID" value="NZ_CP157942.1"/>
</dbReference>
<reference evidence="1" key="1">
    <citation type="submission" date="2024-06" db="EMBL/GenBank/DDBJ databases">
        <authorList>
            <person name="Dussert Y."/>
            <person name="Peccoud J."/>
            <person name="Pigeault R."/>
        </authorList>
    </citation>
    <scope>NUCLEOTIDE SEQUENCE</scope>
    <source>
        <strain evidence="1">WArc</strain>
    </source>
</reference>
<evidence type="ECO:0000313" key="1">
    <source>
        <dbReference type="EMBL" id="XBS67558.1"/>
    </source>
</evidence>
<evidence type="ECO:0008006" key="2">
    <source>
        <dbReference type="Google" id="ProtNLM"/>
    </source>
</evidence>
<dbReference type="Gene3D" id="3.30.450.20">
    <property type="entry name" value="PAS domain"/>
    <property type="match status" value="1"/>
</dbReference>
<sequence length="264" mass="30145">MEDFITARRKDDAVISVCQDNKKKNVLISGLNQAARDLLKYEEDNLLNKPLINILSTRAADDVKSYLEYTEDGRDLPDILPKVIGFSLIDAKGEDIKTKVKVFCTTQFTNSKINYELLIRDISLLHKLRIFRDKYLMGKKYEKHNLFDIPNNESTILELYVLLSFAFQYQITAVIGIIGLNSSCNEANDALKIVIEHFYQNCRSDDFLGCIDENKVLFILINCDAKNTSKIVNRIHSAINKQLLKRKLLSISIIYGSVIKSIVS</sequence>
<dbReference type="AlphaFoldDB" id="A0AAU7Q3I2"/>
<accession>A0AAU7Q3I2</accession>
<proteinExistence type="predicted"/>
<name>A0AAU7Q3I2_9RICK</name>
<gene>
    <name evidence="1" type="ORF">ABLO99_02660</name>
</gene>
<dbReference type="EMBL" id="CP157942">
    <property type="protein sequence ID" value="XBS67558.1"/>
    <property type="molecule type" value="Genomic_DNA"/>
</dbReference>